<keyword evidence="2" id="KW-0964">Secreted</keyword>
<feature type="domain" description="SpaA-like prealbumin fold" evidence="4">
    <location>
        <begin position="321"/>
        <end position="398"/>
    </location>
</feature>
<evidence type="ECO:0000256" key="1">
    <source>
        <dbReference type="ARBA" id="ARBA00007257"/>
    </source>
</evidence>
<evidence type="ECO:0000313" key="6">
    <source>
        <dbReference type="Proteomes" id="UP000305511"/>
    </source>
</evidence>
<evidence type="ECO:0000313" key="5">
    <source>
        <dbReference type="EMBL" id="TKK52275.1"/>
    </source>
</evidence>
<name>A0A4U3JV13_ENTFL</name>
<reference evidence="5 6" key="1">
    <citation type="submission" date="2019-02" db="EMBL/GenBank/DDBJ databases">
        <title>Bacteria dissemination in different level of health care in South Africa: the effectiveness of infections prevention and control.</title>
        <authorList>
            <person name="Shobo C."/>
            <person name="Amoako D.G."/>
            <person name="Allam M."/>
            <person name="Ismail A."/>
            <person name="Bester L.A."/>
            <person name="Essack S.Y."/>
        </authorList>
    </citation>
    <scope>NUCLEOTIDE SEQUENCE [LARGE SCALE GENOMIC DNA]</scope>
    <source>
        <strain evidence="5 6">2SIL2</strain>
    </source>
</reference>
<gene>
    <name evidence="5" type="ORF">EY666_20590</name>
</gene>
<dbReference type="EMBL" id="SIYF01000896">
    <property type="protein sequence ID" value="TKK52275.1"/>
    <property type="molecule type" value="Genomic_DNA"/>
</dbReference>
<keyword evidence="3" id="KW-0732">Signal</keyword>
<dbReference type="AlphaFoldDB" id="A0A4U3JV13"/>
<proteinExistence type="inferred from homology"/>
<feature type="domain" description="SpaA-like prealbumin fold" evidence="4">
    <location>
        <begin position="210"/>
        <end position="295"/>
    </location>
</feature>
<evidence type="ECO:0000256" key="2">
    <source>
        <dbReference type="ARBA" id="ARBA00022525"/>
    </source>
</evidence>
<comment type="similarity">
    <text evidence="1">Belongs to the serine-aspartate repeat-containing protein (SDr) family.</text>
</comment>
<protein>
    <submittedName>
        <fullName evidence="5">Cell surface protein</fullName>
    </submittedName>
</protein>
<dbReference type="Proteomes" id="UP000305511">
    <property type="component" value="Unassembled WGS sequence"/>
</dbReference>
<evidence type="ECO:0000259" key="4">
    <source>
        <dbReference type="Pfam" id="PF17802"/>
    </source>
</evidence>
<feature type="non-terminal residue" evidence="5">
    <location>
        <position position="465"/>
    </location>
</feature>
<comment type="caution">
    <text evidence="5">The sequence shown here is derived from an EMBL/GenBank/DDBJ whole genome shotgun (WGS) entry which is preliminary data.</text>
</comment>
<accession>A0A4U3JV13</accession>
<organism evidence="5 6">
    <name type="scientific">Enterococcus faecalis</name>
    <name type="common">Streptococcus faecalis</name>
    <dbReference type="NCBI Taxonomy" id="1351"/>
    <lineage>
        <taxon>Bacteria</taxon>
        <taxon>Bacillati</taxon>
        <taxon>Bacillota</taxon>
        <taxon>Bacilli</taxon>
        <taxon>Lactobacillales</taxon>
        <taxon>Enterococcaceae</taxon>
        <taxon>Enterococcus</taxon>
    </lineage>
</organism>
<dbReference type="Pfam" id="PF17802">
    <property type="entry name" value="SpaA"/>
    <property type="match status" value="2"/>
</dbReference>
<dbReference type="RefSeq" id="WP_276606836.1">
    <property type="nucleotide sequence ID" value="NZ_SIYF01000896.1"/>
</dbReference>
<dbReference type="InterPro" id="IPR013783">
    <property type="entry name" value="Ig-like_fold"/>
</dbReference>
<sequence length="465" mass="50717">APTYANYKGKKQPVFCIEPEVNIINPINPGYEKNPLPDMPDRAKLVSILWKKVGQDPDTQAVAQKIIWQAANGYTIHTMTRPDGSTVDIPSIEAKINKVVQDYQKKPSFDGTTTKLNLGKSTVLTDTNQLNLSEFDKVVENTANIDYHVNGNQLTLSTNEQSKSGVLTLEKSEGTGTPVAYKKAGVQTVIAGAIDKPTTYTVKLDIETKGKLKITKIDRESGQKLPGTVFHLDFGGKFPTQEVTTGNDGTSLIEGIPHDAKVTITEKSVPAPYTIDPTPLSATIKAGETIEKVSKNLREKGQIVLDKKGVETGTTLWNEHYSLAGNQFEIRKETPDGPIVQTITTDAKGHAETSKDVLKALELGTYYVTESKASAGFVNTFKPVKVVLAYQNQTVPISVKYVKGTNQEVTGQTTLTKVGKGTGVYTQGNATFKGAQYTLFYGETNRNHAKDTPVKWQDESHPDVI</sequence>
<evidence type="ECO:0000256" key="3">
    <source>
        <dbReference type="ARBA" id="ARBA00022729"/>
    </source>
</evidence>
<dbReference type="Gene3D" id="2.60.40.10">
    <property type="entry name" value="Immunoglobulins"/>
    <property type="match status" value="2"/>
</dbReference>
<dbReference type="PANTHER" id="PTHR36108">
    <property type="entry name" value="COLOSSIN-B-RELATED"/>
    <property type="match status" value="1"/>
</dbReference>
<dbReference type="InterPro" id="IPR041033">
    <property type="entry name" value="SpaA_PFL_dom_1"/>
</dbReference>
<dbReference type="PANTHER" id="PTHR36108:SF13">
    <property type="entry name" value="COLOSSIN-B-RELATED"/>
    <property type="match status" value="1"/>
</dbReference>
<feature type="non-terminal residue" evidence="5">
    <location>
        <position position="1"/>
    </location>
</feature>